<reference evidence="2 3" key="1">
    <citation type="submission" date="2019-03" db="EMBL/GenBank/DDBJ databases">
        <title>Genomic Encyclopedia of Type Strains, Phase IV (KMG-IV): sequencing the most valuable type-strain genomes for metagenomic binning, comparative biology and taxonomic classification.</title>
        <authorList>
            <person name="Goeker M."/>
        </authorList>
    </citation>
    <scope>NUCLEOTIDE SEQUENCE [LARGE SCALE GENOMIC DNA]</scope>
    <source>
        <strain evidence="2 3">DSM 45775</strain>
    </source>
</reference>
<comment type="caution">
    <text evidence="2">The sequence shown here is derived from an EMBL/GenBank/DDBJ whole genome shotgun (WGS) entry which is preliminary data.</text>
</comment>
<dbReference type="CDD" id="cd02199">
    <property type="entry name" value="YjgF_YER057c_UK114_like_1"/>
    <property type="match status" value="1"/>
</dbReference>
<dbReference type="PANTHER" id="PTHR43760">
    <property type="entry name" value="ENDORIBONUCLEASE-RELATED"/>
    <property type="match status" value="1"/>
</dbReference>
<dbReference type="PANTHER" id="PTHR43760:SF1">
    <property type="entry name" value="ENDORIBONUCLEASE L-PSP_CHORISMATE MUTASE-LIKE DOMAIN-CONTAINING PROTEIN"/>
    <property type="match status" value="1"/>
</dbReference>
<sequence length="170" mass="17425">MGPAEQRLTEAGIVVPTPFRPVGRYVPARRWGDLVYVSGQGPVEPDGSGLVTGKVGTDVDLEEARRAARLTGLQLLGVLREELGTLDDVAAVLKVFGMVSTAPGFTDPPAVIDGCSELLLEVFGPEVGAHARSAIGVAELPRGIAVEIELVCATAAGAGRSDAARGAAPT</sequence>
<feature type="domain" description="Endoribonuclease L-PSP/chorismate mutase-like" evidence="1">
    <location>
        <begin position="5"/>
        <end position="134"/>
    </location>
</feature>
<keyword evidence="3" id="KW-1185">Reference proteome</keyword>
<dbReference type="AlphaFoldDB" id="A0A4V3DA69"/>
<dbReference type="Pfam" id="PF14588">
    <property type="entry name" value="YjgF_endoribonc"/>
    <property type="match status" value="1"/>
</dbReference>
<dbReference type="RefSeq" id="WP_133826562.1">
    <property type="nucleotide sequence ID" value="NZ_BAABHR010000025.1"/>
</dbReference>
<organism evidence="2 3">
    <name type="scientific">Actinomycetospora succinea</name>
    <dbReference type="NCBI Taxonomy" id="663603"/>
    <lineage>
        <taxon>Bacteria</taxon>
        <taxon>Bacillati</taxon>
        <taxon>Actinomycetota</taxon>
        <taxon>Actinomycetes</taxon>
        <taxon>Pseudonocardiales</taxon>
        <taxon>Pseudonocardiaceae</taxon>
        <taxon>Actinomycetospora</taxon>
    </lineage>
</organism>
<gene>
    <name evidence="2" type="ORF">EV188_103220</name>
</gene>
<proteinExistence type="predicted"/>
<dbReference type="Proteomes" id="UP000295705">
    <property type="component" value="Unassembled WGS sequence"/>
</dbReference>
<dbReference type="EMBL" id="SNYO01000003">
    <property type="protein sequence ID" value="TDQ60718.1"/>
    <property type="molecule type" value="Genomic_DNA"/>
</dbReference>
<dbReference type="SUPFAM" id="SSF55298">
    <property type="entry name" value="YjgF-like"/>
    <property type="match status" value="1"/>
</dbReference>
<protein>
    <submittedName>
        <fullName evidence="2">Enamine deaminase RidA (YjgF/YER057c/UK114 family)</fullName>
    </submittedName>
</protein>
<dbReference type="InterPro" id="IPR013813">
    <property type="entry name" value="Endoribo_LPSP/chorism_mut-like"/>
</dbReference>
<evidence type="ECO:0000259" key="1">
    <source>
        <dbReference type="Pfam" id="PF14588"/>
    </source>
</evidence>
<accession>A0A4V3DA69</accession>
<evidence type="ECO:0000313" key="2">
    <source>
        <dbReference type="EMBL" id="TDQ60718.1"/>
    </source>
</evidence>
<dbReference type="InterPro" id="IPR035959">
    <property type="entry name" value="RutC-like_sf"/>
</dbReference>
<name>A0A4V3DA69_9PSEU</name>
<dbReference type="Gene3D" id="3.30.1330.40">
    <property type="entry name" value="RutC-like"/>
    <property type="match status" value="1"/>
</dbReference>
<evidence type="ECO:0000313" key="3">
    <source>
        <dbReference type="Proteomes" id="UP000295705"/>
    </source>
</evidence>
<dbReference type="OrthoDB" id="9806229at2"/>